<accession>A0A9E8CM55</accession>
<dbReference type="EMBL" id="CP102774">
    <property type="protein sequence ID" value="UZF88632.1"/>
    <property type="molecule type" value="Genomic_DNA"/>
</dbReference>
<feature type="compositionally biased region" description="Basic and acidic residues" evidence="1">
    <location>
        <begin position="53"/>
        <end position="65"/>
    </location>
</feature>
<dbReference type="AlphaFoldDB" id="A0A9E8CM55"/>
<evidence type="ECO:0000256" key="1">
    <source>
        <dbReference type="SAM" id="MobiDB-lite"/>
    </source>
</evidence>
<proteinExistence type="predicted"/>
<feature type="region of interest" description="Disordered" evidence="1">
    <location>
        <begin position="1"/>
        <end position="26"/>
    </location>
</feature>
<sequence>MTLRIPVGDGTVKPPFTPQKPSYPGLPIGYLSNAVENTVSRPEHDGYYVPEDDGTRPPEDPGIRWPEDTRLLTGYVPEDPRLGGGTGIGGGTNATENVAWWGTGEYPSDWTPPSVAPGPQPTSDEVAWLIEADRVVEPIDAYRLGDALYSVLLVDYQNPGTRQVVEARGLGQRGQDARLAADENPTRVVVAMRPLDQYDTLVRNFAVAAESLKGRRGVDLVTGGPP</sequence>
<reference evidence="2" key="1">
    <citation type="submission" date="2022-08" db="EMBL/GenBank/DDBJ databases">
        <title>Complete Genome Sequences of 2 Bosea sp. soil isolates.</title>
        <authorList>
            <person name="Alvarez Arevalo M."/>
            <person name="Sterndorff E.B."/>
            <person name="Faurdal D."/>
            <person name="Joergensen T.S."/>
            <person name="Weber T."/>
        </authorList>
    </citation>
    <scope>NUCLEOTIDE SEQUENCE</scope>
    <source>
        <strain evidence="2">NBC_00436</strain>
    </source>
</reference>
<gene>
    <name evidence="2" type="ORF">NWE54_07530</name>
</gene>
<feature type="region of interest" description="Disordered" evidence="1">
    <location>
        <begin position="41"/>
        <end position="65"/>
    </location>
</feature>
<evidence type="ECO:0000313" key="2">
    <source>
        <dbReference type="EMBL" id="UZF88632.1"/>
    </source>
</evidence>
<organism evidence="2">
    <name type="scientific">Bosea sp. NBC_00436</name>
    <dbReference type="NCBI Taxonomy" id="2969620"/>
    <lineage>
        <taxon>Bacteria</taxon>
        <taxon>Pseudomonadati</taxon>
        <taxon>Pseudomonadota</taxon>
        <taxon>Alphaproteobacteria</taxon>
        <taxon>Hyphomicrobiales</taxon>
        <taxon>Boseaceae</taxon>
        <taxon>Bosea</taxon>
    </lineage>
</organism>
<protein>
    <submittedName>
        <fullName evidence="2">Uncharacterized protein</fullName>
    </submittedName>
</protein>
<name>A0A9E8CM55_9HYPH</name>